<protein>
    <submittedName>
        <fullName evidence="2">Uncharacterized protein</fullName>
    </submittedName>
</protein>
<proteinExistence type="predicted"/>
<dbReference type="AlphaFoldDB" id="A0AAD7FXS0"/>
<gene>
    <name evidence="2" type="ORF">B0H17DRAFT_1148562</name>
</gene>
<dbReference type="Proteomes" id="UP001221757">
    <property type="component" value="Unassembled WGS sequence"/>
</dbReference>
<evidence type="ECO:0000256" key="1">
    <source>
        <dbReference type="SAM" id="MobiDB-lite"/>
    </source>
</evidence>
<evidence type="ECO:0000313" key="3">
    <source>
        <dbReference type="Proteomes" id="UP001221757"/>
    </source>
</evidence>
<feature type="compositionally biased region" description="Polar residues" evidence="1">
    <location>
        <begin position="100"/>
        <end position="113"/>
    </location>
</feature>
<feature type="compositionally biased region" description="Low complexity" evidence="1">
    <location>
        <begin position="157"/>
        <end position="169"/>
    </location>
</feature>
<dbReference type="EMBL" id="JARKIE010000405">
    <property type="protein sequence ID" value="KAJ7643283.1"/>
    <property type="molecule type" value="Genomic_DNA"/>
</dbReference>
<feature type="compositionally biased region" description="Basic and acidic residues" evidence="1">
    <location>
        <begin position="135"/>
        <end position="151"/>
    </location>
</feature>
<reference evidence="2" key="1">
    <citation type="submission" date="2023-03" db="EMBL/GenBank/DDBJ databases">
        <title>Massive genome expansion in bonnet fungi (Mycena s.s.) driven by repeated elements and novel gene families across ecological guilds.</title>
        <authorList>
            <consortium name="Lawrence Berkeley National Laboratory"/>
            <person name="Harder C.B."/>
            <person name="Miyauchi S."/>
            <person name="Viragh M."/>
            <person name="Kuo A."/>
            <person name="Thoen E."/>
            <person name="Andreopoulos B."/>
            <person name="Lu D."/>
            <person name="Skrede I."/>
            <person name="Drula E."/>
            <person name="Henrissat B."/>
            <person name="Morin E."/>
            <person name="Kohler A."/>
            <person name="Barry K."/>
            <person name="LaButti K."/>
            <person name="Morin E."/>
            <person name="Salamov A."/>
            <person name="Lipzen A."/>
            <person name="Mereny Z."/>
            <person name="Hegedus B."/>
            <person name="Baldrian P."/>
            <person name="Stursova M."/>
            <person name="Weitz H."/>
            <person name="Taylor A."/>
            <person name="Grigoriev I.V."/>
            <person name="Nagy L.G."/>
            <person name="Martin F."/>
            <person name="Kauserud H."/>
        </authorList>
    </citation>
    <scope>NUCLEOTIDE SEQUENCE</scope>
    <source>
        <strain evidence="2">CBHHK067</strain>
    </source>
</reference>
<keyword evidence="3" id="KW-1185">Reference proteome</keyword>
<name>A0AAD7FXS0_MYCRO</name>
<evidence type="ECO:0000313" key="2">
    <source>
        <dbReference type="EMBL" id="KAJ7643283.1"/>
    </source>
</evidence>
<feature type="region of interest" description="Disordered" evidence="1">
    <location>
        <begin position="73"/>
        <end position="181"/>
    </location>
</feature>
<organism evidence="2 3">
    <name type="scientific">Mycena rosella</name>
    <name type="common">Pink bonnet</name>
    <name type="synonym">Agaricus rosellus</name>
    <dbReference type="NCBI Taxonomy" id="1033263"/>
    <lineage>
        <taxon>Eukaryota</taxon>
        <taxon>Fungi</taxon>
        <taxon>Dikarya</taxon>
        <taxon>Basidiomycota</taxon>
        <taxon>Agaricomycotina</taxon>
        <taxon>Agaricomycetes</taxon>
        <taxon>Agaricomycetidae</taxon>
        <taxon>Agaricales</taxon>
        <taxon>Marasmiineae</taxon>
        <taxon>Mycenaceae</taxon>
        <taxon>Mycena</taxon>
    </lineage>
</organism>
<feature type="compositionally biased region" description="Low complexity" evidence="1">
    <location>
        <begin position="88"/>
        <end position="99"/>
    </location>
</feature>
<comment type="caution">
    <text evidence="2">The sequence shown here is derived from an EMBL/GenBank/DDBJ whole genome shotgun (WGS) entry which is preliminary data.</text>
</comment>
<accession>A0AAD7FXS0</accession>
<sequence>MPPKSVFAFTDAQEKYIASFFPIFVAKREADSTQGTSFSQWKKKMITDIYKSPVFAEIKQTCDDAIVANDKSKTATGEASPDDASDVTATSKSKPSKTSENTGDTTLEKNWTQAKKLTPKPKTKPKKDVGGAGKGTEKRAAKDVPEGEPPAKKRVKATPAVADAEPAADGARRSARDRSAKVRVPIAPSVDASGQRIKPSWDYVAGQLHAASPRLPHTRTYRRNLYFHCPLAERDAHWHLGIRECWLRDFKMASPLHRFIPKVWVSAIPPVLRPW</sequence>
<feature type="compositionally biased region" description="Basic and acidic residues" evidence="1">
    <location>
        <begin position="170"/>
        <end position="180"/>
    </location>
</feature>